<dbReference type="Pfam" id="PF24336">
    <property type="entry name" value="DUF7504"/>
    <property type="match status" value="1"/>
</dbReference>
<dbReference type="InterPro" id="IPR055927">
    <property type="entry name" value="DUF7504"/>
</dbReference>
<accession>A0A554MWV2</accession>
<gene>
    <name evidence="1" type="ORF">DP107_14605</name>
</gene>
<dbReference type="RefSeq" id="WP_144262891.1">
    <property type="nucleotide sequence ID" value="NZ_QMDX01000011.1"/>
</dbReference>
<keyword evidence="2" id="KW-1185">Reference proteome</keyword>
<proteinExistence type="predicted"/>
<dbReference type="Proteomes" id="UP000319894">
    <property type="component" value="Unassembled WGS sequence"/>
</dbReference>
<evidence type="ECO:0000313" key="2">
    <source>
        <dbReference type="Proteomes" id="UP000319894"/>
    </source>
</evidence>
<dbReference type="OrthoDB" id="70318at2157"/>
<organism evidence="1 2">
    <name type="scientific">Haloglomus irregulare</name>
    <dbReference type="NCBI Taxonomy" id="2234134"/>
    <lineage>
        <taxon>Archaea</taxon>
        <taxon>Methanobacteriati</taxon>
        <taxon>Methanobacteriota</taxon>
        <taxon>Stenosarchaea group</taxon>
        <taxon>Halobacteria</taxon>
        <taxon>Halobacteriales</taxon>
        <taxon>Natronomonadaceae</taxon>
        <taxon>Haloglomus</taxon>
    </lineage>
</organism>
<dbReference type="EMBL" id="QMDX01000011">
    <property type="protein sequence ID" value="TSD09605.1"/>
    <property type="molecule type" value="Genomic_DNA"/>
</dbReference>
<dbReference type="AlphaFoldDB" id="A0A554MWV2"/>
<name>A0A554MWV2_9EURY</name>
<comment type="caution">
    <text evidence="1">The sequence shown here is derived from an EMBL/GenBank/DDBJ whole genome shotgun (WGS) entry which is preliminary data.</text>
</comment>
<reference evidence="1 2" key="1">
    <citation type="submission" date="2018-06" db="EMBL/GenBank/DDBJ databases">
        <title>Natronomonas sp. F16-60 a new haloarchaeon isolated from a solar saltern of Isla Cristina, Huelva, Spain.</title>
        <authorList>
            <person name="Duran-Viseras A."/>
            <person name="Sanchez-Porro C."/>
            <person name="Ventosa A."/>
        </authorList>
    </citation>
    <scope>NUCLEOTIDE SEQUENCE [LARGE SCALE GENOMIC DNA]</scope>
    <source>
        <strain evidence="1 2">F16-60</strain>
    </source>
</reference>
<evidence type="ECO:0000313" key="1">
    <source>
        <dbReference type="EMBL" id="TSD09605.1"/>
    </source>
</evidence>
<protein>
    <recommendedName>
        <fullName evidence="3">RecA-superfamily ATPase, KaiC/GvpD/RAD55 family</fullName>
    </recommendedName>
</protein>
<dbReference type="InParanoid" id="A0A554MWV2"/>
<evidence type="ECO:0008006" key="3">
    <source>
        <dbReference type="Google" id="ProtNLM"/>
    </source>
</evidence>
<sequence>MSRISDGAGAPYDLGASFPVGEARHQRPGRTLLVTGPAAVAERAALRLLLAGHEDDEGIVPVSTDRPAEELRAEYTGLTGGTPDDRLAVIDVTGRSADATNPVDLAALGRELNEAIAGVRADRVRVGLLSLSGMLSHLDRTDVFKFCHFVRDRIGDASYLGIATLATDEADAGTVSMLQEAFAGTIEVREDEKGGLVRVVGLPDTPVTWHAWG</sequence>